<organism evidence="1 2">
    <name type="scientific">Candidatus Woesebacteria bacterium CG_4_10_14_0_2_um_filter_44_9</name>
    <dbReference type="NCBI Taxonomy" id="1975055"/>
    <lineage>
        <taxon>Bacteria</taxon>
        <taxon>Candidatus Woeseibacteriota</taxon>
    </lineage>
</organism>
<accession>A0A2M7TIL7</accession>
<protein>
    <recommendedName>
        <fullName evidence="3">DUF2268 domain-containing protein</fullName>
    </recommendedName>
</protein>
<dbReference type="EMBL" id="PFNN01000015">
    <property type="protein sequence ID" value="PIZ46135.1"/>
    <property type="molecule type" value="Genomic_DNA"/>
</dbReference>
<name>A0A2M7TIL7_9BACT</name>
<sequence>MSIVHFVYSYPYEDALLKLSGDKLTEKHSKVAVEKTKTAQKIWNKYEKQILDLFMEIYETKILEKRIVAYVSLIAPNSYSQPLTISLKYFADIGDNARSKRAFVYATIHEIAHYFAYTRYPHNFFNKLYKKVLKINLLGSHGKNLHYLIQAVEFGIVGEIFGSSYTEYSRNWVIGNSKGSEYRDSAKSLKKYKVPLDKTCLGFITAFKNTPQFIAEMN</sequence>
<evidence type="ECO:0008006" key="3">
    <source>
        <dbReference type="Google" id="ProtNLM"/>
    </source>
</evidence>
<reference evidence="2" key="1">
    <citation type="submission" date="2017-09" db="EMBL/GenBank/DDBJ databases">
        <title>Depth-based differentiation of microbial function through sediment-hosted aquifers and enrichment of novel symbionts in the deep terrestrial subsurface.</title>
        <authorList>
            <person name="Probst A.J."/>
            <person name="Ladd B."/>
            <person name="Jarett J.K."/>
            <person name="Geller-Mcgrath D.E."/>
            <person name="Sieber C.M.K."/>
            <person name="Emerson J.B."/>
            <person name="Anantharaman K."/>
            <person name="Thomas B.C."/>
            <person name="Malmstrom R."/>
            <person name="Stieglmeier M."/>
            <person name="Klingl A."/>
            <person name="Woyke T."/>
            <person name="Ryan C.M."/>
            <person name="Banfield J.F."/>
        </authorList>
    </citation>
    <scope>NUCLEOTIDE SEQUENCE [LARGE SCALE GENOMIC DNA]</scope>
</reference>
<gene>
    <name evidence="1" type="ORF">COY30_00640</name>
</gene>
<evidence type="ECO:0000313" key="2">
    <source>
        <dbReference type="Proteomes" id="UP000231727"/>
    </source>
</evidence>
<comment type="caution">
    <text evidence="1">The sequence shown here is derived from an EMBL/GenBank/DDBJ whole genome shotgun (WGS) entry which is preliminary data.</text>
</comment>
<proteinExistence type="predicted"/>
<evidence type="ECO:0000313" key="1">
    <source>
        <dbReference type="EMBL" id="PIZ46135.1"/>
    </source>
</evidence>
<dbReference type="Proteomes" id="UP000231727">
    <property type="component" value="Unassembled WGS sequence"/>
</dbReference>
<dbReference type="AlphaFoldDB" id="A0A2M7TIL7"/>